<feature type="transmembrane region" description="Helical" evidence="1">
    <location>
        <begin position="7"/>
        <end position="33"/>
    </location>
</feature>
<accession>A0ABP7V437</accession>
<evidence type="ECO:0000256" key="1">
    <source>
        <dbReference type="SAM" id="Phobius"/>
    </source>
</evidence>
<dbReference type="Proteomes" id="UP001500426">
    <property type="component" value="Unassembled WGS sequence"/>
</dbReference>
<keyword evidence="3" id="KW-1185">Reference proteome</keyword>
<evidence type="ECO:0000313" key="2">
    <source>
        <dbReference type="EMBL" id="GAA4059097.1"/>
    </source>
</evidence>
<organism evidence="2 3">
    <name type="scientific">Flavobacterium chungnamense</name>
    <dbReference type="NCBI Taxonomy" id="706182"/>
    <lineage>
        <taxon>Bacteria</taxon>
        <taxon>Pseudomonadati</taxon>
        <taxon>Bacteroidota</taxon>
        <taxon>Flavobacteriia</taxon>
        <taxon>Flavobacteriales</taxon>
        <taxon>Flavobacteriaceae</taxon>
        <taxon>Flavobacterium</taxon>
    </lineage>
</organism>
<keyword evidence="1" id="KW-1133">Transmembrane helix</keyword>
<sequence length="130" mass="14104">MNVKNFIIGGIVGGIVDFLLGWLLWGILFASVFPPKDESQMNMPFIFLGCMTFGFFISYIFSKWASISTAISGAKAGAVIALFLSLFNNFFHNSNTLTPDYQTMAIDIVLTVFCGAIVGAVIGIVNGKMK</sequence>
<name>A0ABP7V437_9FLAO</name>
<evidence type="ECO:0008006" key="4">
    <source>
        <dbReference type="Google" id="ProtNLM"/>
    </source>
</evidence>
<dbReference type="RefSeq" id="WP_345095604.1">
    <property type="nucleotide sequence ID" value="NZ_BAABCS010000031.1"/>
</dbReference>
<reference evidence="3" key="1">
    <citation type="journal article" date="2019" name="Int. J. Syst. Evol. Microbiol.">
        <title>The Global Catalogue of Microorganisms (GCM) 10K type strain sequencing project: providing services to taxonomists for standard genome sequencing and annotation.</title>
        <authorList>
            <consortium name="The Broad Institute Genomics Platform"/>
            <consortium name="The Broad Institute Genome Sequencing Center for Infectious Disease"/>
            <person name="Wu L."/>
            <person name="Ma J."/>
        </authorList>
    </citation>
    <scope>NUCLEOTIDE SEQUENCE [LARGE SCALE GENOMIC DNA]</scope>
    <source>
        <strain evidence="3">JCM 17068</strain>
    </source>
</reference>
<dbReference type="EMBL" id="BAABCS010000031">
    <property type="protein sequence ID" value="GAA4059097.1"/>
    <property type="molecule type" value="Genomic_DNA"/>
</dbReference>
<gene>
    <name evidence="2" type="ORF">GCM10022388_27270</name>
</gene>
<keyword evidence="1" id="KW-0472">Membrane</keyword>
<keyword evidence="1" id="KW-0812">Transmembrane</keyword>
<feature type="transmembrane region" description="Helical" evidence="1">
    <location>
        <begin position="45"/>
        <end position="62"/>
    </location>
</feature>
<feature type="transmembrane region" description="Helical" evidence="1">
    <location>
        <begin position="104"/>
        <end position="125"/>
    </location>
</feature>
<evidence type="ECO:0000313" key="3">
    <source>
        <dbReference type="Proteomes" id="UP001500426"/>
    </source>
</evidence>
<proteinExistence type="predicted"/>
<protein>
    <recommendedName>
        <fullName evidence="4">DUF1761 domain-containing protein</fullName>
    </recommendedName>
</protein>
<comment type="caution">
    <text evidence="2">The sequence shown here is derived from an EMBL/GenBank/DDBJ whole genome shotgun (WGS) entry which is preliminary data.</text>
</comment>
<feature type="transmembrane region" description="Helical" evidence="1">
    <location>
        <begin position="74"/>
        <end position="92"/>
    </location>
</feature>